<feature type="transmembrane region" description="Helical" evidence="2">
    <location>
        <begin position="384"/>
        <end position="405"/>
    </location>
</feature>
<dbReference type="EMBL" id="JANBPK010000748">
    <property type="protein sequence ID" value="KAJ2933263.1"/>
    <property type="molecule type" value="Genomic_DNA"/>
</dbReference>
<dbReference type="PANTHER" id="PTHR17630">
    <property type="entry name" value="DIENELACTONE HYDROLASE"/>
    <property type="match status" value="1"/>
</dbReference>
<dbReference type="Proteomes" id="UP001140091">
    <property type="component" value="Unassembled WGS sequence"/>
</dbReference>
<comment type="caution">
    <text evidence="4">The sequence shown here is derived from an EMBL/GenBank/DDBJ whole genome shotgun (WGS) entry which is preliminary data.</text>
</comment>
<feature type="transmembrane region" description="Helical" evidence="2">
    <location>
        <begin position="425"/>
        <end position="448"/>
    </location>
</feature>
<evidence type="ECO:0000256" key="1">
    <source>
        <dbReference type="SAM" id="MobiDB-lite"/>
    </source>
</evidence>
<dbReference type="InterPro" id="IPR029058">
    <property type="entry name" value="AB_hydrolase_fold"/>
</dbReference>
<dbReference type="OrthoDB" id="1393670at2759"/>
<dbReference type="SUPFAM" id="SSF53474">
    <property type="entry name" value="alpha/beta-Hydrolases"/>
    <property type="match status" value="1"/>
</dbReference>
<dbReference type="Gene3D" id="6.10.110.10">
    <property type="match status" value="1"/>
</dbReference>
<feature type="transmembrane region" description="Helical" evidence="2">
    <location>
        <begin position="356"/>
        <end position="377"/>
    </location>
</feature>
<organism evidence="4 5">
    <name type="scientific">Candolleomyces eurysporus</name>
    <dbReference type="NCBI Taxonomy" id="2828524"/>
    <lineage>
        <taxon>Eukaryota</taxon>
        <taxon>Fungi</taxon>
        <taxon>Dikarya</taxon>
        <taxon>Basidiomycota</taxon>
        <taxon>Agaricomycotina</taxon>
        <taxon>Agaricomycetes</taxon>
        <taxon>Agaricomycetidae</taxon>
        <taxon>Agaricales</taxon>
        <taxon>Agaricineae</taxon>
        <taxon>Psathyrellaceae</taxon>
        <taxon>Candolleomyces</taxon>
    </lineage>
</organism>
<keyword evidence="2" id="KW-0472">Membrane</keyword>
<evidence type="ECO:0000313" key="5">
    <source>
        <dbReference type="Proteomes" id="UP001140091"/>
    </source>
</evidence>
<name>A0A9W8MLE2_9AGAR</name>
<protein>
    <recommendedName>
        <fullName evidence="3">Dienelactone hydrolase domain-containing protein</fullName>
    </recommendedName>
</protein>
<sequence>MTSPVLAGPIGDCCVQSVKHEGQPLGKTIEIAGVATYLSEPSAQVQNGAKKVILFFPDVFGPFYLNNQLVQDYFASQGFYVLGIDYFFGDPVYIHTEADFHRPTWVEKSIRQAKEAVPKWIDAVLQLYGPDAKYSAVGYCFGGPYALEAAARDQTVAVAFAHPSRLTEDHFKNVTKPLLIAAAEIDNAFPAASRRRAIDILTENKATFHLQLFSGVVHGFATKGDPNDENNRWAKEEAARSMINWFISYPFFKGSSKDLTSWFGIVERACDENEVLDIQYSEAAIVFIQGDLAHVMEERQLRYLEKSGNLYWRWEEFKDDIRRVVLEAEKIMEEKTATPLDKTKAAFERLRAEHPFIFASAGAGLMVGGSLVIIPALGILALNAIGFTSTGVAGGSLAALIQSIFYRGATAGLFSILQSAGATAVMPAAGAIAGASSAIGAGVASLLYGSKKDSNNGSPDSSQPSTDSPPPPYPGHASHPPVNYAVYRSKRSKSPSLS</sequence>
<evidence type="ECO:0000256" key="2">
    <source>
        <dbReference type="SAM" id="Phobius"/>
    </source>
</evidence>
<keyword evidence="2" id="KW-0812">Transmembrane</keyword>
<feature type="region of interest" description="Disordered" evidence="1">
    <location>
        <begin position="451"/>
        <end position="482"/>
    </location>
</feature>
<keyword evidence="2" id="KW-1133">Transmembrane helix</keyword>
<dbReference type="GO" id="GO:0016787">
    <property type="term" value="F:hydrolase activity"/>
    <property type="evidence" value="ECO:0007669"/>
    <property type="project" value="InterPro"/>
</dbReference>
<dbReference type="AlphaFoldDB" id="A0A9W8MLE2"/>
<dbReference type="InterPro" id="IPR002925">
    <property type="entry name" value="Dienelactn_hydro"/>
</dbReference>
<evidence type="ECO:0000259" key="3">
    <source>
        <dbReference type="Pfam" id="PF01738"/>
    </source>
</evidence>
<dbReference type="Pfam" id="PF01738">
    <property type="entry name" value="DLH"/>
    <property type="match status" value="1"/>
</dbReference>
<dbReference type="InterPro" id="IPR038213">
    <property type="entry name" value="IFI6/IFI27-like_sf"/>
</dbReference>
<feature type="non-terminal residue" evidence="4">
    <location>
        <position position="498"/>
    </location>
</feature>
<evidence type="ECO:0000313" key="4">
    <source>
        <dbReference type="EMBL" id="KAJ2933263.1"/>
    </source>
</evidence>
<dbReference type="Gene3D" id="3.40.50.1820">
    <property type="entry name" value="alpha/beta hydrolase"/>
    <property type="match status" value="1"/>
</dbReference>
<proteinExistence type="predicted"/>
<dbReference type="PANTHER" id="PTHR17630:SF44">
    <property type="entry name" value="PROTEIN AIM2"/>
    <property type="match status" value="1"/>
</dbReference>
<gene>
    <name evidence="4" type="ORF">H1R20_g3823</name>
</gene>
<reference evidence="4" key="1">
    <citation type="submission" date="2022-06" db="EMBL/GenBank/DDBJ databases">
        <title>Genome Sequence of Candolleomyces eurysporus.</title>
        <authorList>
            <person name="Buettner E."/>
        </authorList>
    </citation>
    <scope>NUCLEOTIDE SEQUENCE</scope>
    <source>
        <strain evidence="4">VTCC 930004</strain>
    </source>
</reference>
<keyword evidence="5" id="KW-1185">Reference proteome</keyword>
<accession>A0A9W8MLE2</accession>
<feature type="domain" description="Dienelactone hydrolase" evidence="3">
    <location>
        <begin position="35"/>
        <end position="248"/>
    </location>
</feature>